<organism evidence="2 3">
    <name type="scientific">Algibacter lectus</name>
    <dbReference type="NCBI Taxonomy" id="221126"/>
    <lineage>
        <taxon>Bacteria</taxon>
        <taxon>Pseudomonadati</taxon>
        <taxon>Bacteroidota</taxon>
        <taxon>Flavobacteriia</taxon>
        <taxon>Flavobacteriales</taxon>
        <taxon>Flavobacteriaceae</taxon>
        <taxon>Algibacter</taxon>
    </lineage>
</organism>
<name>A0A090VBY7_9FLAO</name>
<dbReference type="AlphaFoldDB" id="A0A090VBY7"/>
<dbReference type="OrthoDB" id="115989at2"/>
<dbReference type="RefSeq" id="WP_042503459.1">
    <property type="nucleotide sequence ID" value="NZ_BBNQ01000003.1"/>
</dbReference>
<dbReference type="SUPFAM" id="SSF50475">
    <property type="entry name" value="FMN-binding split barrel"/>
    <property type="match status" value="1"/>
</dbReference>
<dbReference type="PANTHER" id="PTHR39336:SF1">
    <property type="entry name" value="PYRIDOXAMINE PHOSPHATE OXIDASE FAMILY PROTEIN (AFU_ORTHOLOGUE AFUA_6G11440)"/>
    <property type="match status" value="1"/>
</dbReference>
<reference evidence="2 3" key="1">
    <citation type="journal article" date="2014" name="Genome Announc.">
        <title>Draft Genome Sequences of Marine Flavobacterium Algibacter lectus Strains SS8 and NR4.</title>
        <authorList>
            <person name="Takatani N."/>
            <person name="Nakanishi M."/>
            <person name="Meirelles P."/>
            <person name="Mino S."/>
            <person name="Suda W."/>
            <person name="Oshima K."/>
            <person name="Hattori M."/>
            <person name="Ohkuma M."/>
            <person name="Hosokawa M."/>
            <person name="Miyashita K."/>
            <person name="Thompson F.L."/>
            <person name="Niwa A."/>
            <person name="Sawabe T."/>
            <person name="Sawabe T."/>
        </authorList>
    </citation>
    <scope>NUCLEOTIDE SEQUENCE [LARGE SCALE GENOMIC DNA]</scope>
    <source>
        <strain evidence="2 3">JCM 19300</strain>
    </source>
</reference>
<dbReference type="PANTHER" id="PTHR39336">
    <property type="entry name" value="PYRIDOXAMINE PHOSPHATE OXIDASE FAMILY PROTEIN (AFU_ORTHOLOGUE AFUA_6G11440)"/>
    <property type="match status" value="1"/>
</dbReference>
<proteinExistence type="predicted"/>
<evidence type="ECO:0000313" key="2">
    <source>
        <dbReference type="EMBL" id="GAL61588.1"/>
    </source>
</evidence>
<evidence type="ECO:0000259" key="1">
    <source>
        <dbReference type="Pfam" id="PF01243"/>
    </source>
</evidence>
<feature type="domain" description="Pyridoxamine 5'-phosphate oxidase N-terminal" evidence="1">
    <location>
        <begin position="8"/>
        <end position="131"/>
    </location>
</feature>
<dbReference type="Pfam" id="PF01243">
    <property type="entry name" value="PNPOx_N"/>
    <property type="match status" value="1"/>
</dbReference>
<dbReference type="InterPro" id="IPR011576">
    <property type="entry name" value="Pyridox_Oxase_N"/>
</dbReference>
<comment type="caution">
    <text evidence="2">The sequence shown here is derived from an EMBL/GenBank/DDBJ whole genome shotgun (WGS) entry which is preliminary data.</text>
</comment>
<dbReference type="InterPro" id="IPR012349">
    <property type="entry name" value="Split_barrel_FMN-bd"/>
</dbReference>
<dbReference type="Gene3D" id="2.30.110.10">
    <property type="entry name" value="Electron Transport, Fmn-binding Protein, Chain A"/>
    <property type="match status" value="1"/>
</dbReference>
<dbReference type="EMBL" id="BBNQ01000003">
    <property type="protein sequence ID" value="GAL61588.1"/>
    <property type="molecule type" value="Genomic_DNA"/>
</dbReference>
<evidence type="ECO:0000313" key="3">
    <source>
        <dbReference type="Proteomes" id="UP000029644"/>
    </source>
</evidence>
<accession>A0A090VBY7</accession>
<dbReference type="Proteomes" id="UP000029644">
    <property type="component" value="Unassembled WGS sequence"/>
</dbReference>
<gene>
    <name evidence="2" type="ORF">JCM19300_1411</name>
</gene>
<sequence>MSDFKPSITPEIEDFIKAQHIFFVGTAASDGRINISPKGHDSLRVLSPNKIVWLNLTGSGNETAAHLLQKNRMTIMFCAFEGKPLILRLYGSAITYHERDAEYHEHIGLFERNTGSRQIIVMDIESVQTSCGYSIPFMDFKEERGMLNSWSEKQGKARIENYWKENNTQSIDGFDTKILED</sequence>
<protein>
    <recommendedName>
        <fullName evidence="1">Pyridoxamine 5'-phosphate oxidase N-terminal domain-containing protein</fullName>
    </recommendedName>
</protein>